<dbReference type="EMBL" id="BONY01000010">
    <property type="protein sequence ID" value="GIH04052.1"/>
    <property type="molecule type" value="Genomic_DNA"/>
</dbReference>
<organism evidence="2 3">
    <name type="scientific">Rhizocola hellebori</name>
    <dbReference type="NCBI Taxonomy" id="1392758"/>
    <lineage>
        <taxon>Bacteria</taxon>
        <taxon>Bacillati</taxon>
        <taxon>Actinomycetota</taxon>
        <taxon>Actinomycetes</taxon>
        <taxon>Micromonosporales</taxon>
        <taxon>Micromonosporaceae</taxon>
        <taxon>Rhizocola</taxon>
    </lineage>
</organism>
<keyword evidence="1" id="KW-0812">Transmembrane</keyword>
<keyword evidence="1" id="KW-1133">Transmembrane helix</keyword>
<feature type="transmembrane region" description="Helical" evidence="1">
    <location>
        <begin position="7"/>
        <end position="28"/>
    </location>
</feature>
<dbReference type="AlphaFoldDB" id="A0A8J3Q603"/>
<feature type="transmembrane region" description="Helical" evidence="1">
    <location>
        <begin position="48"/>
        <end position="68"/>
    </location>
</feature>
<protein>
    <submittedName>
        <fullName evidence="2">Uncharacterized protein</fullName>
    </submittedName>
</protein>
<sequence length="206" mass="22520">MRGIDRLRLWVTPILLLVLLGLGVAYLFKAGILSGAWFASNKDILDAVNSLITSAVLLTAGILGYYKFFRGRTLTTRAAMELRVDVIDGGQSGHLHCLTVSAKNIGTVSILEPQLVVEVTARRQDAVNASETVSQWFESSDHDRGTRRRFGVIDSDETATFVAERFFRADVWAVTYSAVLSCTSGDSWSRRITVKNTADASVSTGD</sequence>
<keyword evidence="1" id="KW-0472">Membrane</keyword>
<comment type="caution">
    <text evidence="2">The sequence shown here is derived from an EMBL/GenBank/DDBJ whole genome shotgun (WGS) entry which is preliminary data.</text>
</comment>
<reference evidence="2" key="1">
    <citation type="submission" date="2021-01" db="EMBL/GenBank/DDBJ databases">
        <title>Whole genome shotgun sequence of Rhizocola hellebori NBRC 109834.</title>
        <authorList>
            <person name="Komaki H."/>
            <person name="Tamura T."/>
        </authorList>
    </citation>
    <scope>NUCLEOTIDE SEQUENCE</scope>
    <source>
        <strain evidence="2">NBRC 109834</strain>
    </source>
</reference>
<evidence type="ECO:0000256" key="1">
    <source>
        <dbReference type="SAM" id="Phobius"/>
    </source>
</evidence>
<keyword evidence="3" id="KW-1185">Reference proteome</keyword>
<proteinExistence type="predicted"/>
<dbReference type="Proteomes" id="UP000612899">
    <property type="component" value="Unassembled WGS sequence"/>
</dbReference>
<accession>A0A8J3Q603</accession>
<evidence type="ECO:0000313" key="3">
    <source>
        <dbReference type="Proteomes" id="UP000612899"/>
    </source>
</evidence>
<dbReference type="RefSeq" id="WP_203907944.1">
    <property type="nucleotide sequence ID" value="NZ_BONY01000010.1"/>
</dbReference>
<evidence type="ECO:0000313" key="2">
    <source>
        <dbReference type="EMBL" id="GIH04052.1"/>
    </source>
</evidence>
<name>A0A8J3Q603_9ACTN</name>
<gene>
    <name evidence="2" type="ORF">Rhe02_21190</name>
</gene>